<dbReference type="SUPFAM" id="SSF52540">
    <property type="entry name" value="P-loop containing nucleoside triphosphate hydrolases"/>
    <property type="match status" value="1"/>
</dbReference>
<dbReference type="GO" id="GO:0016226">
    <property type="term" value="P:iron-sulfur cluster assembly"/>
    <property type="evidence" value="ECO:0007669"/>
    <property type="project" value="InterPro"/>
</dbReference>
<dbReference type="Pfam" id="PF10609">
    <property type="entry name" value="ParA"/>
    <property type="match status" value="1"/>
</dbReference>
<name>A0A655XGS8_VIBCL</name>
<dbReference type="GO" id="GO:0051539">
    <property type="term" value="F:4 iron, 4 sulfur cluster binding"/>
    <property type="evidence" value="ECO:0007669"/>
    <property type="project" value="TreeGrafter"/>
</dbReference>
<evidence type="ECO:0000313" key="4">
    <source>
        <dbReference type="Proteomes" id="UP000041770"/>
    </source>
</evidence>
<dbReference type="InterPro" id="IPR027417">
    <property type="entry name" value="P-loop_NTPase"/>
</dbReference>
<accession>A0A655XGS8</accession>
<dbReference type="InterPro" id="IPR033756">
    <property type="entry name" value="YlxH/NBP35"/>
</dbReference>
<evidence type="ECO:0000256" key="2">
    <source>
        <dbReference type="ARBA" id="ARBA00022840"/>
    </source>
</evidence>
<proteinExistence type="predicted"/>
<keyword evidence="1" id="KW-0547">Nucleotide-binding</keyword>
<evidence type="ECO:0000256" key="1">
    <source>
        <dbReference type="ARBA" id="ARBA00022741"/>
    </source>
</evidence>
<dbReference type="InterPro" id="IPR044304">
    <property type="entry name" value="NUBPL-like"/>
</dbReference>
<dbReference type="Proteomes" id="UP000041770">
    <property type="component" value="Unassembled WGS sequence"/>
</dbReference>
<protein>
    <submittedName>
        <fullName evidence="3">Mrp protein</fullName>
    </submittedName>
</protein>
<gene>
    <name evidence="3" type="primary">mrp</name>
    <name evidence="3" type="ORF">ERS013200_00629</name>
</gene>
<dbReference type="PANTHER" id="PTHR42961:SF2">
    <property type="entry name" value="IRON-SULFUR PROTEIN NUBPL"/>
    <property type="match status" value="1"/>
</dbReference>
<keyword evidence="2" id="KW-0067">ATP-binding</keyword>
<evidence type="ECO:0000313" key="3">
    <source>
        <dbReference type="EMBL" id="CSC13471.1"/>
    </source>
</evidence>
<sequence>MFAKVDVPVIGLVENMSYHICSHCGEKEHIFGVGGAQTLAAEFGLSLLAQIPLHIDMREDIDAGVPTVVARPNSEHTERYLALAQRVCASLFWQGKAKPESIQIQWVN</sequence>
<dbReference type="GO" id="GO:0005829">
    <property type="term" value="C:cytosol"/>
    <property type="evidence" value="ECO:0007669"/>
    <property type="project" value="TreeGrafter"/>
</dbReference>
<dbReference type="Gene3D" id="3.40.50.300">
    <property type="entry name" value="P-loop containing nucleotide triphosphate hydrolases"/>
    <property type="match status" value="1"/>
</dbReference>
<dbReference type="GO" id="GO:0005524">
    <property type="term" value="F:ATP binding"/>
    <property type="evidence" value="ECO:0007669"/>
    <property type="project" value="UniProtKB-KW"/>
</dbReference>
<organism evidence="3 4">
    <name type="scientific">Vibrio cholerae</name>
    <dbReference type="NCBI Taxonomy" id="666"/>
    <lineage>
        <taxon>Bacteria</taxon>
        <taxon>Pseudomonadati</taxon>
        <taxon>Pseudomonadota</taxon>
        <taxon>Gammaproteobacteria</taxon>
        <taxon>Vibrionales</taxon>
        <taxon>Vibrionaceae</taxon>
        <taxon>Vibrio</taxon>
    </lineage>
</organism>
<dbReference type="PANTHER" id="PTHR42961">
    <property type="entry name" value="IRON-SULFUR PROTEIN NUBPL"/>
    <property type="match status" value="1"/>
</dbReference>
<reference evidence="3 4" key="1">
    <citation type="submission" date="2015-07" db="EMBL/GenBank/DDBJ databases">
        <authorList>
            <consortium name="Pathogen Informatics"/>
        </authorList>
    </citation>
    <scope>NUCLEOTIDE SEQUENCE [LARGE SCALE GENOMIC DNA]</scope>
    <source>
        <strain evidence="3 4">A316</strain>
    </source>
</reference>
<dbReference type="EMBL" id="CWQY01000003">
    <property type="protein sequence ID" value="CSC13471.1"/>
    <property type="molecule type" value="Genomic_DNA"/>
</dbReference>
<dbReference type="AlphaFoldDB" id="A0A655XGS8"/>